<organism evidence="2 3">
    <name type="scientific">Bombardia bombarda</name>
    <dbReference type="NCBI Taxonomy" id="252184"/>
    <lineage>
        <taxon>Eukaryota</taxon>
        <taxon>Fungi</taxon>
        <taxon>Dikarya</taxon>
        <taxon>Ascomycota</taxon>
        <taxon>Pezizomycotina</taxon>
        <taxon>Sordariomycetes</taxon>
        <taxon>Sordariomycetidae</taxon>
        <taxon>Sordariales</taxon>
        <taxon>Lasiosphaeriaceae</taxon>
        <taxon>Bombardia</taxon>
    </lineage>
</organism>
<reference evidence="2" key="1">
    <citation type="submission" date="2023-06" db="EMBL/GenBank/DDBJ databases">
        <title>Genome-scale phylogeny and comparative genomics of the fungal order Sordariales.</title>
        <authorList>
            <consortium name="Lawrence Berkeley National Laboratory"/>
            <person name="Hensen N."/>
            <person name="Bonometti L."/>
            <person name="Westerberg I."/>
            <person name="Brannstrom I.O."/>
            <person name="Guillou S."/>
            <person name="Cros-Aarteil S."/>
            <person name="Calhoun S."/>
            <person name="Haridas S."/>
            <person name="Kuo A."/>
            <person name="Mondo S."/>
            <person name="Pangilinan J."/>
            <person name="Riley R."/>
            <person name="LaButti K."/>
            <person name="Andreopoulos B."/>
            <person name="Lipzen A."/>
            <person name="Chen C."/>
            <person name="Yanf M."/>
            <person name="Daum C."/>
            <person name="Ng V."/>
            <person name="Clum A."/>
            <person name="Steindorff A."/>
            <person name="Ohm R."/>
            <person name="Martin F."/>
            <person name="Silar P."/>
            <person name="Natvig D."/>
            <person name="Lalanne C."/>
            <person name="Gautier V."/>
            <person name="Ament-velasquez S.L."/>
            <person name="Kruys A."/>
            <person name="Hutchinson M.I."/>
            <person name="Powell A.J."/>
            <person name="Barry K."/>
            <person name="Miller A.N."/>
            <person name="Grigoriev I.V."/>
            <person name="Debuchy R."/>
            <person name="Gladieux P."/>
            <person name="Thoren M.H."/>
            <person name="Johannesson H."/>
        </authorList>
    </citation>
    <scope>NUCLEOTIDE SEQUENCE</scope>
    <source>
        <strain evidence="2">SMH3391-2</strain>
    </source>
</reference>
<comment type="caution">
    <text evidence="2">The sequence shown here is derived from an EMBL/GenBank/DDBJ whole genome shotgun (WGS) entry which is preliminary data.</text>
</comment>
<dbReference type="EMBL" id="JAULSR010000009">
    <property type="protein sequence ID" value="KAK0612589.1"/>
    <property type="molecule type" value="Genomic_DNA"/>
</dbReference>
<dbReference type="AlphaFoldDB" id="A0AA39TMD1"/>
<accession>A0AA39TMD1</accession>
<keyword evidence="1" id="KW-0812">Transmembrane</keyword>
<gene>
    <name evidence="2" type="ORF">B0T17DRAFT_544046</name>
</gene>
<proteinExistence type="predicted"/>
<evidence type="ECO:0000256" key="1">
    <source>
        <dbReference type="SAM" id="Phobius"/>
    </source>
</evidence>
<protein>
    <submittedName>
        <fullName evidence="2">Uncharacterized protein</fullName>
    </submittedName>
</protein>
<evidence type="ECO:0000313" key="2">
    <source>
        <dbReference type="EMBL" id="KAK0612589.1"/>
    </source>
</evidence>
<dbReference type="Proteomes" id="UP001174934">
    <property type="component" value="Unassembled WGS sequence"/>
</dbReference>
<evidence type="ECO:0000313" key="3">
    <source>
        <dbReference type="Proteomes" id="UP001174934"/>
    </source>
</evidence>
<keyword evidence="3" id="KW-1185">Reference proteome</keyword>
<feature type="transmembrane region" description="Helical" evidence="1">
    <location>
        <begin position="33"/>
        <end position="54"/>
    </location>
</feature>
<name>A0AA39TMD1_9PEZI</name>
<keyword evidence="1" id="KW-0472">Membrane</keyword>
<sequence>MVREIEGVGLGLAVLVWCAPGIRSTFPLWDLRGLPLFGIWGVAICMTLPSGPFARSANHNASSALLGTRDQGNSALA</sequence>
<keyword evidence="1" id="KW-1133">Transmembrane helix</keyword>